<feature type="transmembrane region" description="Helical" evidence="10">
    <location>
        <begin position="234"/>
        <end position="251"/>
    </location>
</feature>
<dbReference type="GO" id="GO:0005549">
    <property type="term" value="F:odorant binding"/>
    <property type="evidence" value="ECO:0007669"/>
    <property type="project" value="InterPro"/>
</dbReference>
<feature type="transmembrane region" description="Helical" evidence="10">
    <location>
        <begin position="1028"/>
        <end position="1047"/>
    </location>
</feature>
<evidence type="ECO:0000256" key="2">
    <source>
        <dbReference type="ARBA" id="ARBA00022475"/>
    </source>
</evidence>
<dbReference type="EMBL" id="KQ760287">
    <property type="protein sequence ID" value="OAD60884.1"/>
    <property type="molecule type" value="Genomic_DNA"/>
</dbReference>
<feature type="transmembrane region" description="Helical" evidence="10">
    <location>
        <begin position="1184"/>
        <end position="1205"/>
    </location>
</feature>
<feature type="transmembrane region" description="Helical" evidence="10">
    <location>
        <begin position="206"/>
        <end position="228"/>
    </location>
</feature>
<keyword evidence="7 10" id="KW-0472">Membrane</keyword>
<feature type="transmembrane region" description="Helical" evidence="10">
    <location>
        <begin position="1154"/>
        <end position="1178"/>
    </location>
</feature>
<dbReference type="PANTHER" id="PTHR21137">
    <property type="entry name" value="ODORANT RECEPTOR"/>
    <property type="match status" value="1"/>
</dbReference>
<reference evidence="11 12" key="1">
    <citation type="submission" date="2015-07" db="EMBL/GenBank/DDBJ databases">
        <title>The genome of Eufriesea mexicana.</title>
        <authorList>
            <person name="Pan H."/>
            <person name="Kapheim K."/>
        </authorList>
    </citation>
    <scope>NUCLEOTIDE SEQUENCE [LARGE SCALE GENOMIC DNA]</scope>
    <source>
        <strain evidence="11">0111107269</strain>
        <tissue evidence="11">Whole body</tissue>
    </source>
</reference>
<keyword evidence="12" id="KW-1185">Reference proteome</keyword>
<dbReference type="GO" id="GO:0007165">
    <property type="term" value="P:signal transduction"/>
    <property type="evidence" value="ECO:0007669"/>
    <property type="project" value="UniProtKB-KW"/>
</dbReference>
<dbReference type="OrthoDB" id="8185860at2759"/>
<evidence type="ECO:0000256" key="9">
    <source>
        <dbReference type="ARBA" id="ARBA00023224"/>
    </source>
</evidence>
<evidence type="ECO:0000313" key="12">
    <source>
        <dbReference type="Proteomes" id="UP000250275"/>
    </source>
</evidence>
<evidence type="ECO:0000256" key="10">
    <source>
        <dbReference type="SAM" id="Phobius"/>
    </source>
</evidence>
<feature type="transmembrane region" description="Helical" evidence="10">
    <location>
        <begin position="1634"/>
        <end position="1659"/>
    </location>
</feature>
<evidence type="ECO:0000256" key="8">
    <source>
        <dbReference type="ARBA" id="ARBA00023170"/>
    </source>
</evidence>
<dbReference type="PANTHER" id="PTHR21137:SF35">
    <property type="entry name" value="ODORANT RECEPTOR 19A-RELATED"/>
    <property type="match status" value="1"/>
</dbReference>
<evidence type="ECO:0000256" key="5">
    <source>
        <dbReference type="ARBA" id="ARBA00022725"/>
    </source>
</evidence>
<evidence type="ECO:0000256" key="3">
    <source>
        <dbReference type="ARBA" id="ARBA00022606"/>
    </source>
</evidence>
<organism evidence="11 12">
    <name type="scientific">Eufriesea mexicana</name>
    <dbReference type="NCBI Taxonomy" id="516756"/>
    <lineage>
        <taxon>Eukaryota</taxon>
        <taxon>Metazoa</taxon>
        <taxon>Ecdysozoa</taxon>
        <taxon>Arthropoda</taxon>
        <taxon>Hexapoda</taxon>
        <taxon>Insecta</taxon>
        <taxon>Pterygota</taxon>
        <taxon>Neoptera</taxon>
        <taxon>Endopterygota</taxon>
        <taxon>Hymenoptera</taxon>
        <taxon>Apocrita</taxon>
        <taxon>Aculeata</taxon>
        <taxon>Apoidea</taxon>
        <taxon>Anthophila</taxon>
        <taxon>Apidae</taxon>
        <taxon>Eufriesea</taxon>
    </lineage>
</organism>
<keyword evidence="9" id="KW-0807">Transducer</keyword>
<comment type="subcellular location">
    <subcellularLocation>
        <location evidence="1">Cell membrane</location>
        <topology evidence="1">Multi-pass membrane protein</topology>
    </subcellularLocation>
</comment>
<feature type="transmembrane region" description="Helical" evidence="10">
    <location>
        <begin position="668"/>
        <end position="686"/>
    </location>
</feature>
<keyword evidence="2" id="KW-1003">Cell membrane</keyword>
<proteinExistence type="predicted"/>
<evidence type="ECO:0000313" key="11">
    <source>
        <dbReference type="EMBL" id="OAD60884.1"/>
    </source>
</evidence>
<keyword evidence="3" id="KW-0716">Sensory transduction</keyword>
<protein>
    <submittedName>
        <fullName evidence="11">Odorant receptor 13a</fullName>
    </submittedName>
</protein>
<feature type="transmembrane region" description="Helical" evidence="10">
    <location>
        <begin position="170"/>
        <end position="194"/>
    </location>
</feature>
<keyword evidence="5" id="KW-0552">Olfaction</keyword>
<feature type="transmembrane region" description="Helical" evidence="10">
    <location>
        <begin position="1059"/>
        <end position="1081"/>
    </location>
</feature>
<feature type="transmembrane region" description="Helical" evidence="10">
    <location>
        <begin position="430"/>
        <end position="452"/>
    </location>
</feature>
<sequence length="1968" mass="225938">MQFTIQVANSLRRSAVSMQAGQLSDISMKVSIFFLRNIGIWESDDPATRRRMKILLIYTVWNTLLGLITILRDLYFTTLYNGVDIGWQRLVTDGSLTLELPIFNEYLTITCTDYSNFDRLVNLCDIDHQIREKNTESMLLNQVHKFYEKLKKYIRQHQSLIAYCDKLENVYTMITLGQMVVFSLLICLFGYQVLLAEAPTTRRAIFVFLLIGSMSLLFMITYSCNGVIEHTDNIAIGAYSALWTVMPMNTTGKKLRNDLIMVIVRARRVCCLTANGFFPVSLETYSTAKKSRKTFRNETSKITLEEGKILPNEDGGGGGTLSFKVWYAESTRALVSPSAVYAPLLGPQASNILDVQQIGAAYLSNDGFMCVLNMHVICQFQILQHRLLKLWSAIEEQTDFNGYTDSCYTTFKICIRQHQSLIKFCDKLEYVYTLPIFAHVVVFSLLMCLDAYEIILAGSLYCVGTSYFCFDNIFCIMAIHLAGQFRILRYRLATMCDLGCQIIEKDAESVLAKQVHEFYEKFKLYVRQHQALIDFCDKLENVYTMIILGQVLVFSILICLFGYQVLVAEAPTTRRAIFVFLLIGSMSLLFTFTYSCNGIIEHSDNIAIGAYSALWTVMPMNTTGKKLRDDLIMVIVRARRVCCLTANGFFPVSLETYTTHNEVLMKKVLFLAYIFGGFIQIFLITMNCNNIMDESGAIGNAIYNSNWAETSYDEFNQFRKDMVTVMLRSKCPCKVTAAKFFPISLQSFTNFVLRLTGAWITANNSEERQRILVVSYTVLINMYGLYLNLGDAYCSQGDFNLLAVQQAGAVYMCNDTFMCVLNMHVICQFRILQHRLLNMWSIINKKQMNSIDYADSYYTALKKCIQQHQSLIEFCDNLEYVYTLPIFGHVIVFVLRLTGVWITANNSEERQRILVASYTVLMNMYGLYLNLGDAYCSQGDFSLLAVQQAGAVYMCNDTFMCVLNMHVICQFRILQHRLLNLWSIIDEKQMNSIDYADSYYTALKKCIQQHQSLIEFCDNLEHVYTLPIFGHVVVFSLLMCLDMYEIVLADVPISTRLIFVFHMIGSLVHILFFTYSCHGLIEESENISMATYSGWWMVLPMTETGKMLRRDIKMMMMKSMRPCYLSAGGFFPVSLETCLWLADNRNQQRYRNFALIYTAGTLCITVCIGCRDIYYTWGNFADCIFISCNNLYVMIVVLKVSVLFAHKTEFFKLITFTQENFWRPSYDPHEQLILSNCKRFCTIIIVFINICVQGTCAGYMVTPIMVNKERNETDRQLPFNLWLDFPVSLSPYFEILFALEEGISLANRIIFTFHITGCMCQLLMFTYSCDCLIHDSMNVATSAYENSWSILPMDKYGKMLRRDLILVAMRSQAPCCLTANGFFSVSLETYTGAVLAMAAQPKCCNCVMEHSDNIAIGAYSALWTIMPMNRPGKKLRNDLIMVIMRSRRVCCLTANGFFPVSLETYTSYDMSFKIDDVSISLTSIFMKLVGLWMATNRSEQRLRHIMLIYTFAAILFCIWVEIMELYHSWGDFGACLYIACNVLSIAISFFKVLILFVHKEDLFCSILYLKRKFLHADYDDYEKDIVMGCKQKCTFFICIFTLSYNYAFISANIGKNESDRILPFNMWVNLPLSMTPYYEISFVIQVLALYHLGICYFCFDNTLCIINLHVAGQFRVLQYRMANTTDLKNKEKREKNDIQIVNSSFTCFVNECYATFKKHIRQHQMLIAYCAKLDEVFNLVILQQVLMFSLLICLDGYQILVVSIICQYKLLTFSLGIEAPLASGGQMPGEVGARPCEAGAPTRTRFIFSFRILMCLCQLLMFTYSCDCILYESTSIATAAYRGLWSLLPMTTSGRMMRKDLTLVIMRSDTFRKLIDWLFNKVLGSEPDCSKSNMKLTWPKDLSVTVATYYLKFSGFWLATSRGERLFRNATILYTAILVTYAFSTEIMSTAVSYFTILRQTNMDAEEN</sequence>
<feature type="transmembrane region" description="Helical" evidence="10">
    <location>
        <begin position="880"/>
        <end position="901"/>
    </location>
</feature>
<keyword evidence="4 10" id="KW-0812">Transmembrane</keyword>
<feature type="transmembrane region" description="Helical" evidence="10">
    <location>
        <begin position="1534"/>
        <end position="1557"/>
    </location>
</feature>
<feature type="transmembrane region" description="Helical" evidence="10">
    <location>
        <begin position="1593"/>
        <end position="1614"/>
    </location>
</feature>
<gene>
    <name evidence="11" type="ORF">WN48_03993</name>
</gene>
<feature type="transmembrane region" description="Helical" evidence="10">
    <location>
        <begin position="913"/>
        <end position="931"/>
    </location>
</feature>
<accession>A0A310SG75</accession>
<feature type="transmembrane region" description="Helical" evidence="10">
    <location>
        <begin position="1124"/>
        <end position="1142"/>
    </location>
</feature>
<evidence type="ECO:0000256" key="1">
    <source>
        <dbReference type="ARBA" id="ARBA00004651"/>
    </source>
</evidence>
<dbReference type="Proteomes" id="UP000250275">
    <property type="component" value="Unassembled WGS sequence"/>
</dbReference>
<keyword evidence="8 11" id="KW-0675">Receptor</keyword>
<dbReference type="InterPro" id="IPR004117">
    <property type="entry name" value="7tm6_olfct_rcpt"/>
</dbReference>
<keyword evidence="6 10" id="KW-1133">Transmembrane helix</keyword>
<evidence type="ECO:0000256" key="7">
    <source>
        <dbReference type="ARBA" id="ARBA00023136"/>
    </source>
</evidence>
<feature type="transmembrane region" description="Helical" evidence="10">
    <location>
        <begin position="1506"/>
        <end position="1522"/>
    </location>
</feature>
<feature type="transmembrane region" description="Helical" evidence="10">
    <location>
        <begin position="1932"/>
        <end position="1957"/>
    </location>
</feature>
<evidence type="ECO:0000256" key="4">
    <source>
        <dbReference type="ARBA" id="ARBA00022692"/>
    </source>
</evidence>
<name>A0A310SG75_9HYME</name>
<feature type="transmembrane region" description="Helical" evidence="10">
    <location>
        <begin position="54"/>
        <end position="71"/>
    </location>
</feature>
<dbReference type="GO" id="GO:0004984">
    <property type="term" value="F:olfactory receptor activity"/>
    <property type="evidence" value="ECO:0007669"/>
    <property type="project" value="InterPro"/>
</dbReference>
<evidence type="ECO:0000256" key="6">
    <source>
        <dbReference type="ARBA" id="ARBA00022989"/>
    </source>
</evidence>
<feature type="transmembrane region" description="Helical" evidence="10">
    <location>
        <begin position="1240"/>
        <end position="1261"/>
    </location>
</feature>
<feature type="transmembrane region" description="Helical" evidence="10">
    <location>
        <begin position="458"/>
        <end position="482"/>
    </location>
</feature>
<dbReference type="GO" id="GO:0005886">
    <property type="term" value="C:plasma membrane"/>
    <property type="evidence" value="ECO:0007669"/>
    <property type="project" value="UniProtKB-SubCell"/>
</dbReference>
<dbReference type="Pfam" id="PF02949">
    <property type="entry name" value="7tm_6"/>
    <property type="match status" value="8"/>
</dbReference>
<feature type="transmembrane region" description="Helical" evidence="10">
    <location>
        <begin position="575"/>
        <end position="594"/>
    </location>
</feature>
<feature type="transmembrane region" description="Helical" evidence="10">
    <location>
        <begin position="542"/>
        <end position="563"/>
    </location>
</feature>